<gene>
    <name evidence="1" type="ORF">PBRASI_LOCUS6063</name>
</gene>
<evidence type="ECO:0000313" key="2">
    <source>
        <dbReference type="Proteomes" id="UP000789739"/>
    </source>
</evidence>
<name>A0A9N9G172_9GLOM</name>
<dbReference type="AlphaFoldDB" id="A0A9N9G172"/>
<evidence type="ECO:0000313" key="1">
    <source>
        <dbReference type="EMBL" id="CAG8570304.1"/>
    </source>
</evidence>
<protein>
    <submittedName>
        <fullName evidence="1">5196_t:CDS:1</fullName>
    </submittedName>
</protein>
<keyword evidence="2" id="KW-1185">Reference proteome</keyword>
<organism evidence="1 2">
    <name type="scientific">Paraglomus brasilianum</name>
    <dbReference type="NCBI Taxonomy" id="144538"/>
    <lineage>
        <taxon>Eukaryota</taxon>
        <taxon>Fungi</taxon>
        <taxon>Fungi incertae sedis</taxon>
        <taxon>Mucoromycota</taxon>
        <taxon>Glomeromycotina</taxon>
        <taxon>Glomeromycetes</taxon>
        <taxon>Paraglomerales</taxon>
        <taxon>Paraglomeraceae</taxon>
        <taxon>Paraglomus</taxon>
    </lineage>
</organism>
<sequence>MASFNIWVKYDESEPVKVKFGGEDVDDLKTAIKRKLANKLGEVDADDIRLQKHEEEKDLEPDCSVDRTFDPTARKPLKVVVVR</sequence>
<proteinExistence type="predicted"/>
<reference evidence="1" key="1">
    <citation type="submission" date="2021-06" db="EMBL/GenBank/DDBJ databases">
        <authorList>
            <person name="Kallberg Y."/>
            <person name="Tangrot J."/>
            <person name="Rosling A."/>
        </authorList>
    </citation>
    <scope>NUCLEOTIDE SEQUENCE</scope>
    <source>
        <strain evidence="1">BR232B</strain>
    </source>
</reference>
<dbReference type="OrthoDB" id="2437677at2759"/>
<feature type="non-terminal residue" evidence="1">
    <location>
        <position position="83"/>
    </location>
</feature>
<dbReference type="Proteomes" id="UP000789739">
    <property type="component" value="Unassembled WGS sequence"/>
</dbReference>
<dbReference type="EMBL" id="CAJVPI010000767">
    <property type="protein sequence ID" value="CAG8570304.1"/>
    <property type="molecule type" value="Genomic_DNA"/>
</dbReference>
<accession>A0A9N9G172</accession>
<comment type="caution">
    <text evidence="1">The sequence shown here is derived from an EMBL/GenBank/DDBJ whole genome shotgun (WGS) entry which is preliminary data.</text>
</comment>